<evidence type="ECO:0000256" key="3">
    <source>
        <dbReference type="ARBA" id="ARBA00011915"/>
    </source>
</evidence>
<comment type="function">
    <text evidence="6">Hydrolyzes 3-hydroxyisobutyryl-CoA (HIBYL-CoA), a saline catabolite. Has high activity toward isobutyryl-CoA. Could be an isobutyryl-CoA dehydrogenase that functions in valine catabolism. Also hydrolyzes 3-hydroxypropanoyl-CoA.</text>
</comment>
<evidence type="ECO:0000256" key="6">
    <source>
        <dbReference type="ARBA" id="ARBA00024871"/>
    </source>
</evidence>
<evidence type="ECO:0000256" key="7">
    <source>
        <dbReference type="ARBA" id="ARBA00031181"/>
    </source>
</evidence>
<comment type="caution">
    <text evidence="9">The sequence shown here is derived from an EMBL/GenBank/DDBJ whole genome shotgun (WGS) entry which is preliminary data.</text>
</comment>
<dbReference type="AlphaFoldDB" id="A0A834JHL0"/>
<sequence length="397" mass="45419">MLRLKSLNRFDIRKMIHTIRPDPSTTDLNQLLAQANEIWENSFWGVCSNDILVKDYQDNGLFTIDRPKTFNSITPGISKIINETLQKWKHNKKLIMIEGSGDKAFCSGGYLGMPAAYQHLKNEHYNMHKIKTFQEYYSLSYNIGTLKVPFIALMNNITMGLGSAISLQAKYRIVTERSIYAMPEVSIGYFPDASTCYTFPRLRNHIGYLLGVTGYRLKGTDIVHSGIATHFVPSEKLENLKNELLKSDASNIEEIINKYHVNTSNNDFSLNQYLDIIENCFSAPTVEEILERLKKDNSKWSRKIIEMINAASPTSLKSALLIIQRGKNLDLADCARMDCRMGHNLLIEGSDIFKGINVVLYEKDRKPEWNPARLEDVPMEKIIHYLDNVSPEKELKL</sequence>
<keyword evidence="5" id="KW-0378">Hydrolase</keyword>
<dbReference type="EC" id="3.1.2.4" evidence="3"/>
<comment type="catalytic activity">
    <reaction evidence="1">
        <text>3-hydroxy-2-methylpropanoyl-CoA + H2O = 3-hydroxy-2-methylpropanoate + CoA + H(+)</text>
        <dbReference type="Rhea" id="RHEA:20888"/>
        <dbReference type="ChEBI" id="CHEBI:11805"/>
        <dbReference type="ChEBI" id="CHEBI:15377"/>
        <dbReference type="ChEBI" id="CHEBI:15378"/>
        <dbReference type="ChEBI" id="CHEBI:57287"/>
        <dbReference type="ChEBI" id="CHEBI:57340"/>
        <dbReference type="EC" id="3.1.2.4"/>
    </reaction>
</comment>
<protein>
    <recommendedName>
        <fullName evidence="4">3-hydroxyisobutyryl-CoA hydrolase, mitochondrial</fullName>
        <ecNumber evidence="3">3.1.2.4</ecNumber>
    </recommendedName>
    <alternativeName>
        <fullName evidence="7">3-hydroxyisobutyryl-coenzyme A hydrolase</fullName>
    </alternativeName>
</protein>
<dbReference type="GO" id="GO:0005739">
    <property type="term" value="C:mitochondrion"/>
    <property type="evidence" value="ECO:0007669"/>
    <property type="project" value="TreeGrafter"/>
</dbReference>
<dbReference type="GO" id="GO:0003860">
    <property type="term" value="F:3-hydroxyisobutyryl-CoA hydrolase activity"/>
    <property type="evidence" value="ECO:0007669"/>
    <property type="project" value="UniProtKB-EC"/>
</dbReference>
<dbReference type="InterPro" id="IPR032259">
    <property type="entry name" value="HIBYL-CoA-H"/>
</dbReference>
<dbReference type="PANTHER" id="PTHR43176">
    <property type="entry name" value="3-HYDROXYISOBUTYRYL-COA HYDROLASE-RELATED"/>
    <property type="match status" value="1"/>
</dbReference>
<dbReference type="InterPro" id="IPR045004">
    <property type="entry name" value="ECH_dom"/>
</dbReference>
<dbReference type="Proteomes" id="UP000617340">
    <property type="component" value="Unassembled WGS sequence"/>
</dbReference>
<dbReference type="SUPFAM" id="SSF52096">
    <property type="entry name" value="ClpP/crotonase"/>
    <property type="match status" value="1"/>
</dbReference>
<dbReference type="Pfam" id="PF16113">
    <property type="entry name" value="ECH_2"/>
    <property type="match status" value="1"/>
</dbReference>
<evidence type="ECO:0000256" key="2">
    <source>
        <dbReference type="ARBA" id="ARBA00005254"/>
    </source>
</evidence>
<dbReference type="PANTHER" id="PTHR43176:SF3">
    <property type="entry name" value="3-HYDROXYISOBUTYRYL-COA HYDROLASE, MITOCHONDRIAL"/>
    <property type="match status" value="1"/>
</dbReference>
<dbReference type="InterPro" id="IPR029045">
    <property type="entry name" value="ClpP/crotonase-like_dom_sf"/>
</dbReference>
<evidence type="ECO:0000259" key="8">
    <source>
        <dbReference type="Pfam" id="PF16113"/>
    </source>
</evidence>
<gene>
    <name evidence="9" type="ORF">HZH68_012508</name>
</gene>
<comment type="similarity">
    <text evidence="2">Belongs to the enoyl-CoA hydratase/isomerase family.</text>
</comment>
<proteinExistence type="inferred from homology"/>
<feature type="domain" description="Enoyl-CoA hydratase/isomerase" evidence="8">
    <location>
        <begin position="60"/>
        <end position="385"/>
    </location>
</feature>
<dbReference type="CDD" id="cd06558">
    <property type="entry name" value="crotonase-like"/>
    <property type="match status" value="1"/>
</dbReference>
<dbReference type="Gene3D" id="3.90.226.10">
    <property type="entry name" value="2-enoyl-CoA Hydratase, Chain A, domain 1"/>
    <property type="match status" value="1"/>
</dbReference>
<dbReference type="UniPathway" id="UPA00362"/>
<dbReference type="EMBL" id="JACSDZ010000013">
    <property type="protein sequence ID" value="KAF7388566.1"/>
    <property type="molecule type" value="Genomic_DNA"/>
</dbReference>
<dbReference type="GO" id="GO:0006574">
    <property type="term" value="P:L-valine catabolic process"/>
    <property type="evidence" value="ECO:0007669"/>
    <property type="project" value="UniProtKB-UniPathway"/>
</dbReference>
<evidence type="ECO:0000313" key="9">
    <source>
        <dbReference type="EMBL" id="KAF7388566.1"/>
    </source>
</evidence>
<evidence type="ECO:0000256" key="1">
    <source>
        <dbReference type="ARBA" id="ARBA00001709"/>
    </source>
</evidence>
<keyword evidence="10" id="KW-1185">Reference proteome</keyword>
<evidence type="ECO:0000256" key="5">
    <source>
        <dbReference type="ARBA" id="ARBA00022801"/>
    </source>
</evidence>
<organism evidence="9 10">
    <name type="scientific">Vespula germanica</name>
    <name type="common">German yellow jacket</name>
    <name type="synonym">Paravespula germanica</name>
    <dbReference type="NCBI Taxonomy" id="30212"/>
    <lineage>
        <taxon>Eukaryota</taxon>
        <taxon>Metazoa</taxon>
        <taxon>Ecdysozoa</taxon>
        <taxon>Arthropoda</taxon>
        <taxon>Hexapoda</taxon>
        <taxon>Insecta</taxon>
        <taxon>Pterygota</taxon>
        <taxon>Neoptera</taxon>
        <taxon>Endopterygota</taxon>
        <taxon>Hymenoptera</taxon>
        <taxon>Apocrita</taxon>
        <taxon>Aculeata</taxon>
        <taxon>Vespoidea</taxon>
        <taxon>Vespidae</taxon>
        <taxon>Vespinae</taxon>
        <taxon>Vespula</taxon>
    </lineage>
</organism>
<accession>A0A834JHL0</accession>
<evidence type="ECO:0000313" key="10">
    <source>
        <dbReference type="Proteomes" id="UP000617340"/>
    </source>
</evidence>
<reference evidence="9" key="1">
    <citation type="journal article" date="2020" name="G3 (Bethesda)">
        <title>High-Quality Assemblies for Three Invasive Social Wasps from the &lt;i&gt;Vespula&lt;/i&gt; Genus.</title>
        <authorList>
            <person name="Harrop T.W.R."/>
            <person name="Guhlin J."/>
            <person name="McLaughlin G.M."/>
            <person name="Permina E."/>
            <person name="Stockwell P."/>
            <person name="Gilligan J."/>
            <person name="Le Lec M.F."/>
            <person name="Gruber M.A.M."/>
            <person name="Quinn O."/>
            <person name="Lovegrove M."/>
            <person name="Duncan E.J."/>
            <person name="Remnant E.J."/>
            <person name="Van Eeckhoven J."/>
            <person name="Graham B."/>
            <person name="Knapp R.A."/>
            <person name="Langford K.W."/>
            <person name="Kronenberg Z."/>
            <person name="Press M.O."/>
            <person name="Eacker S.M."/>
            <person name="Wilson-Rankin E.E."/>
            <person name="Purcell J."/>
            <person name="Lester P.J."/>
            <person name="Dearden P.K."/>
        </authorList>
    </citation>
    <scope>NUCLEOTIDE SEQUENCE</scope>
    <source>
        <strain evidence="9">Linc-1</strain>
    </source>
</reference>
<name>A0A834JHL0_VESGE</name>
<evidence type="ECO:0000256" key="4">
    <source>
        <dbReference type="ARBA" id="ARBA00016714"/>
    </source>
</evidence>